<dbReference type="SUPFAM" id="SSF56281">
    <property type="entry name" value="Metallo-hydrolase/oxidoreductase"/>
    <property type="match status" value="1"/>
</dbReference>
<evidence type="ECO:0000313" key="2">
    <source>
        <dbReference type="EMBL" id="KOO25630.1"/>
    </source>
</evidence>
<feature type="domain" description="Metallo-beta-lactamase" evidence="1">
    <location>
        <begin position="44"/>
        <end position="88"/>
    </location>
</feature>
<dbReference type="Gene3D" id="3.60.15.10">
    <property type="entry name" value="Ribonuclease Z/Hydroxyacylglutathione hydrolase-like"/>
    <property type="match status" value="1"/>
</dbReference>
<dbReference type="PANTHER" id="PTHR46504:SF2">
    <property type="entry name" value="TRNASE Z TRZ1"/>
    <property type="match status" value="1"/>
</dbReference>
<evidence type="ECO:0000259" key="1">
    <source>
        <dbReference type="Pfam" id="PF00753"/>
    </source>
</evidence>
<name>A0A0M0JGP9_9EUKA</name>
<keyword evidence="3" id="KW-1185">Reference proteome</keyword>
<gene>
    <name evidence="2" type="ORF">Ctob_000353</name>
</gene>
<proteinExistence type="predicted"/>
<organism evidence="2 3">
    <name type="scientific">Chrysochromulina tobinii</name>
    <dbReference type="NCBI Taxonomy" id="1460289"/>
    <lineage>
        <taxon>Eukaryota</taxon>
        <taxon>Haptista</taxon>
        <taxon>Haptophyta</taxon>
        <taxon>Prymnesiophyceae</taxon>
        <taxon>Prymnesiales</taxon>
        <taxon>Chrysochromulinaceae</taxon>
        <taxon>Chrysochromulina</taxon>
    </lineage>
</organism>
<protein>
    <submittedName>
        <fullName evidence="2">RNAse z</fullName>
    </submittedName>
</protein>
<sequence>MSRTLPQHEYFKHRWRVPHTEWTLAGHSRAMERTGFFLPEIGVVLDAGVDLPLQSSLVGNGVRAILVSHGHIDHMNALPALLRHYGDGAPPIHIMAPAPIVHRLREFCQLSWACKVDADEELPAEYAPPPDEDAHASPGSMLQQGLQTWRPVEGGMKLQVAVGKKAATTLEVHTTQLWHRSTAIGYVLGEPARSTHKFRRELIGTDKRVTAANVKAAQARGEPVYEEVQQEARLLLAFVTDTTIQALAHDRAIDGPILRCSTIMIECTYLEQSLSAEAERRGHITWHGLRPHALAQRAADRPTTWVLIHFSLRYSDEDICGFFRDPLRSGIVLESTDLEGVRPPDLVLWLDSGVVPLWVAAFGLDADAAPSSSGAAAGHQGTAGGEHAAAAGAAEACEPCEPL</sequence>
<dbReference type="AlphaFoldDB" id="A0A0M0JGP9"/>
<dbReference type="Pfam" id="PF00753">
    <property type="entry name" value="Lactamase_B"/>
    <property type="match status" value="1"/>
</dbReference>
<dbReference type="PANTHER" id="PTHR46504">
    <property type="entry name" value="TRNASE Z TRZ1"/>
    <property type="match status" value="1"/>
</dbReference>
<evidence type="ECO:0000313" key="3">
    <source>
        <dbReference type="Proteomes" id="UP000037460"/>
    </source>
</evidence>
<accession>A0A0M0JGP9</accession>
<dbReference type="EMBL" id="JWZX01002949">
    <property type="protein sequence ID" value="KOO25630.1"/>
    <property type="molecule type" value="Genomic_DNA"/>
</dbReference>
<dbReference type="InterPro" id="IPR036866">
    <property type="entry name" value="RibonucZ/Hydroxyglut_hydro"/>
</dbReference>
<reference evidence="3" key="1">
    <citation type="journal article" date="2015" name="PLoS Genet.">
        <title>Genome Sequence and Transcriptome Analyses of Chrysochromulina tobin: Metabolic Tools for Enhanced Algal Fitness in the Prominent Order Prymnesiales (Haptophyceae).</title>
        <authorList>
            <person name="Hovde B.T."/>
            <person name="Deodato C.R."/>
            <person name="Hunsperger H.M."/>
            <person name="Ryken S.A."/>
            <person name="Yost W."/>
            <person name="Jha R.K."/>
            <person name="Patterson J."/>
            <person name="Monnat R.J. Jr."/>
            <person name="Barlow S.B."/>
            <person name="Starkenburg S.R."/>
            <person name="Cattolico R.A."/>
        </authorList>
    </citation>
    <scope>NUCLEOTIDE SEQUENCE</scope>
    <source>
        <strain evidence="3">CCMP291</strain>
    </source>
</reference>
<comment type="caution">
    <text evidence="2">The sequence shown here is derived from an EMBL/GenBank/DDBJ whole genome shotgun (WGS) entry which is preliminary data.</text>
</comment>
<dbReference type="OrthoDB" id="527344at2759"/>
<dbReference type="Proteomes" id="UP000037460">
    <property type="component" value="Unassembled WGS sequence"/>
</dbReference>
<dbReference type="InterPro" id="IPR001279">
    <property type="entry name" value="Metallo-B-lactamas"/>
</dbReference>